<dbReference type="Proteomes" id="UP000198788">
    <property type="component" value="Unassembled WGS sequence"/>
</dbReference>
<dbReference type="AlphaFoldDB" id="A0A1I6QFY0"/>
<proteinExistence type="predicted"/>
<organism evidence="1 2">
    <name type="scientific">Brevundimonas viscosa</name>
    <dbReference type="NCBI Taxonomy" id="871741"/>
    <lineage>
        <taxon>Bacteria</taxon>
        <taxon>Pseudomonadati</taxon>
        <taxon>Pseudomonadota</taxon>
        <taxon>Alphaproteobacteria</taxon>
        <taxon>Caulobacterales</taxon>
        <taxon>Caulobacteraceae</taxon>
        <taxon>Brevundimonas</taxon>
    </lineage>
</organism>
<dbReference type="OrthoDB" id="9801741at2"/>
<sequence>MADFYHIRLELAREPGRPAGDPTEGYDLVAPLDSDGRLDPAGCREQPDRCYARRFVDGATEAKGRLRYGPGERWTIDLEPGEADDAVGFRFGDERFVAGEYVSLTLTDGEQHTYVVAAVAPV</sequence>
<name>A0A1I6QFY0_9CAUL</name>
<dbReference type="EMBL" id="FOZV01000003">
    <property type="protein sequence ID" value="SFS51391.1"/>
    <property type="molecule type" value="Genomic_DNA"/>
</dbReference>
<evidence type="ECO:0000313" key="1">
    <source>
        <dbReference type="EMBL" id="SFS51391.1"/>
    </source>
</evidence>
<dbReference type="STRING" id="871741.SAMN05192570_1788"/>
<gene>
    <name evidence="1" type="ORF">SAMN05192570_1788</name>
</gene>
<reference evidence="2" key="1">
    <citation type="submission" date="2016-10" db="EMBL/GenBank/DDBJ databases">
        <authorList>
            <person name="Varghese N."/>
            <person name="Submissions S."/>
        </authorList>
    </citation>
    <scope>NUCLEOTIDE SEQUENCE [LARGE SCALE GENOMIC DNA]</scope>
    <source>
        <strain evidence="2">CGMCC 1.10683</strain>
    </source>
</reference>
<dbReference type="RefSeq" id="WP_092309147.1">
    <property type="nucleotide sequence ID" value="NZ_FOZV01000003.1"/>
</dbReference>
<protein>
    <submittedName>
        <fullName evidence="1">Uncharacterized protein</fullName>
    </submittedName>
</protein>
<accession>A0A1I6QFY0</accession>
<evidence type="ECO:0000313" key="2">
    <source>
        <dbReference type="Proteomes" id="UP000198788"/>
    </source>
</evidence>
<keyword evidence="2" id="KW-1185">Reference proteome</keyword>